<comment type="subcellular location">
    <subcellularLocation>
        <location evidence="8">Cytoplasm</location>
    </subcellularLocation>
</comment>
<dbReference type="Pfam" id="PF00871">
    <property type="entry name" value="Acetate_kinase"/>
    <property type="match status" value="1"/>
</dbReference>
<dbReference type="RefSeq" id="WP_062425046.1">
    <property type="nucleotide sequence ID" value="NZ_PKQI01000003.1"/>
</dbReference>
<feature type="binding site" evidence="8">
    <location>
        <position position="92"/>
    </location>
    <ligand>
        <name>substrate</name>
    </ligand>
</feature>
<dbReference type="PANTHER" id="PTHR21060:SF21">
    <property type="entry name" value="ACETATE KINASE"/>
    <property type="match status" value="1"/>
</dbReference>
<evidence type="ECO:0000256" key="7">
    <source>
        <dbReference type="ARBA" id="ARBA00022842"/>
    </source>
</evidence>
<proteinExistence type="inferred from homology"/>
<feature type="binding site" evidence="8">
    <location>
        <begin position="281"/>
        <end position="283"/>
    </location>
    <ligand>
        <name>ATP</name>
        <dbReference type="ChEBI" id="CHEBI:30616"/>
    </ligand>
</feature>
<feature type="site" description="Transition state stabilizer" evidence="8">
    <location>
        <position position="180"/>
    </location>
</feature>
<dbReference type="PRINTS" id="PR00471">
    <property type="entry name" value="ACETATEKNASE"/>
</dbReference>
<feature type="active site" description="Proton donor/acceptor" evidence="8">
    <location>
        <position position="149"/>
    </location>
</feature>
<comment type="caution">
    <text evidence="10">The sequence shown here is derived from an EMBL/GenBank/DDBJ whole genome shotgun (WGS) entry which is preliminary data.</text>
</comment>
<keyword evidence="3 8" id="KW-0479">Metal-binding</keyword>
<dbReference type="InterPro" id="IPR004372">
    <property type="entry name" value="Ac/propionate_kinase"/>
</dbReference>
<keyword evidence="5 8" id="KW-0418">Kinase</keyword>
<dbReference type="GO" id="GO:0006085">
    <property type="term" value="P:acetyl-CoA biosynthetic process"/>
    <property type="evidence" value="ECO:0007669"/>
    <property type="project" value="UniProtKB-UniRule"/>
</dbReference>
<feature type="binding site" evidence="8">
    <location>
        <begin position="207"/>
        <end position="211"/>
    </location>
    <ligand>
        <name>ATP</name>
        <dbReference type="ChEBI" id="CHEBI:30616"/>
    </ligand>
</feature>
<name>A0A7Y3T882_9HYPH</name>
<dbReference type="GO" id="GO:0006083">
    <property type="term" value="P:acetate metabolic process"/>
    <property type="evidence" value="ECO:0007669"/>
    <property type="project" value="TreeGrafter"/>
</dbReference>
<dbReference type="NCBIfam" id="NF005462">
    <property type="entry name" value="PRK07058.1"/>
    <property type="match status" value="1"/>
</dbReference>
<dbReference type="InterPro" id="IPR043129">
    <property type="entry name" value="ATPase_NBD"/>
</dbReference>
<dbReference type="Proteomes" id="UP000526233">
    <property type="component" value="Unassembled WGS sequence"/>
</dbReference>
<comment type="similarity">
    <text evidence="8 9">Belongs to the acetokinase family.</text>
</comment>
<keyword evidence="1 8" id="KW-0963">Cytoplasm</keyword>
<evidence type="ECO:0000256" key="5">
    <source>
        <dbReference type="ARBA" id="ARBA00022777"/>
    </source>
</evidence>
<evidence type="ECO:0000256" key="2">
    <source>
        <dbReference type="ARBA" id="ARBA00022679"/>
    </source>
</evidence>
<feature type="binding site" evidence="8">
    <location>
        <position position="10"/>
    </location>
    <ligand>
        <name>Mg(2+)</name>
        <dbReference type="ChEBI" id="CHEBI:18420"/>
    </ligand>
</feature>
<dbReference type="EMBL" id="PKQI01000003">
    <property type="protein sequence ID" value="NNV22899.1"/>
    <property type="molecule type" value="Genomic_DNA"/>
</dbReference>
<dbReference type="GO" id="GO:0005829">
    <property type="term" value="C:cytosol"/>
    <property type="evidence" value="ECO:0007669"/>
    <property type="project" value="TreeGrafter"/>
</dbReference>
<evidence type="ECO:0000256" key="3">
    <source>
        <dbReference type="ARBA" id="ARBA00022723"/>
    </source>
</evidence>
<comment type="catalytic activity">
    <reaction evidence="8">
        <text>acetate + ATP = acetyl phosphate + ADP</text>
        <dbReference type="Rhea" id="RHEA:11352"/>
        <dbReference type="ChEBI" id="CHEBI:22191"/>
        <dbReference type="ChEBI" id="CHEBI:30089"/>
        <dbReference type="ChEBI" id="CHEBI:30616"/>
        <dbReference type="ChEBI" id="CHEBI:456216"/>
        <dbReference type="EC" id="2.7.2.1"/>
    </reaction>
</comment>
<evidence type="ECO:0000256" key="8">
    <source>
        <dbReference type="HAMAP-Rule" id="MF_00020"/>
    </source>
</evidence>
<feature type="binding site" evidence="8">
    <location>
        <position position="17"/>
    </location>
    <ligand>
        <name>ATP</name>
        <dbReference type="ChEBI" id="CHEBI:30616"/>
    </ligand>
</feature>
<evidence type="ECO:0000313" key="10">
    <source>
        <dbReference type="EMBL" id="NNV22899.1"/>
    </source>
</evidence>
<dbReference type="AlphaFoldDB" id="A0A7Y3T882"/>
<keyword evidence="7 8" id="KW-0460">Magnesium</keyword>
<feature type="binding site" evidence="8">
    <location>
        <position position="377"/>
    </location>
    <ligand>
        <name>Mg(2+)</name>
        <dbReference type="ChEBI" id="CHEBI:18420"/>
    </ligand>
</feature>
<keyword evidence="4 8" id="KW-0547">Nucleotide-binding</keyword>
<dbReference type="GO" id="GO:0008776">
    <property type="term" value="F:acetate kinase activity"/>
    <property type="evidence" value="ECO:0007669"/>
    <property type="project" value="UniProtKB-UniRule"/>
</dbReference>
<feature type="binding site" evidence="8">
    <location>
        <begin position="326"/>
        <end position="330"/>
    </location>
    <ligand>
        <name>ATP</name>
        <dbReference type="ChEBI" id="CHEBI:30616"/>
    </ligand>
</feature>
<evidence type="ECO:0000256" key="4">
    <source>
        <dbReference type="ARBA" id="ARBA00022741"/>
    </source>
</evidence>
<evidence type="ECO:0000256" key="9">
    <source>
        <dbReference type="RuleBase" id="RU003835"/>
    </source>
</evidence>
<accession>A0A7Y3T882</accession>
<dbReference type="UniPathway" id="UPA00340">
    <property type="reaction ID" value="UER00458"/>
</dbReference>
<evidence type="ECO:0000256" key="6">
    <source>
        <dbReference type="ARBA" id="ARBA00022840"/>
    </source>
</evidence>
<feature type="site" description="Transition state stabilizer" evidence="8">
    <location>
        <position position="240"/>
    </location>
</feature>
<dbReference type="NCBIfam" id="TIGR00016">
    <property type="entry name" value="ackA"/>
    <property type="match status" value="1"/>
</dbReference>
<dbReference type="PIRSF" id="PIRSF000722">
    <property type="entry name" value="Acetate_prop_kin"/>
    <property type="match status" value="1"/>
</dbReference>
<dbReference type="HAMAP" id="MF_00020">
    <property type="entry name" value="Acetate_kinase"/>
    <property type="match status" value="1"/>
</dbReference>
<keyword evidence="2 8" id="KW-0808">Transferase</keyword>
<keyword evidence="6 8" id="KW-0067">ATP-binding</keyword>
<dbReference type="EC" id="2.7.2.1" evidence="8"/>
<comment type="subunit">
    <text evidence="8">Homodimer.</text>
</comment>
<reference evidence="10 11" key="1">
    <citation type="submission" date="2018-11" db="EMBL/GenBank/DDBJ databases">
        <title>Genome sequencing and analysis.</title>
        <authorList>
            <person name="Huang Y.-T."/>
        </authorList>
    </citation>
    <scope>NUCLEOTIDE SEQUENCE [LARGE SCALE GENOMIC DNA]</scope>
    <source>
        <strain evidence="10 11">SHIN</strain>
    </source>
</reference>
<gene>
    <name evidence="8" type="primary">ackA</name>
    <name evidence="10" type="ORF">EHE22_21045</name>
</gene>
<sequence length="394" mass="42879">MNDKLLLTFNAGSSTIKIGLFTVEDGSLRQTGRGKIDFRETPLRLELSDGPDRLDIILEAEQDEELDTVISETFSRLARHYDLSNVVAIGHRVVHGGDIFDGPVFVDDKTIIQMQALVPLAPLHQSQAMHLIHAIRRLRPNIPQTASFDTAFHRTNADIVRRFALPRALHDKGIKRYGFHGLSYKFIAGALTREWPMEAAGKVVVAHMGSGVSLCALDSCVSRDTSMGFSTLDGVPMATRCGTLDAGVVLHLARNGESVGQLETLLYHKSGLLGVSGISGDTRVLLDSEKEEAREALELFTLRIAGEIARLANTLGGLDTLVFTGGIGENQPAVRAEICTRLMWLGIDLDPKANEGSQSVITSQASRITVLVIPTDEERVIADESLHVLRSTPS</sequence>
<organism evidence="10 11">
    <name type="scientific">Brucella pseudogrignonensis</name>
    <dbReference type="NCBI Taxonomy" id="419475"/>
    <lineage>
        <taxon>Bacteria</taxon>
        <taxon>Pseudomonadati</taxon>
        <taxon>Pseudomonadota</taxon>
        <taxon>Alphaproteobacteria</taxon>
        <taxon>Hyphomicrobiales</taxon>
        <taxon>Brucellaceae</taxon>
        <taxon>Brucella/Ochrobactrum group</taxon>
        <taxon>Brucella</taxon>
    </lineage>
</organism>
<dbReference type="PANTHER" id="PTHR21060">
    <property type="entry name" value="ACETATE KINASE"/>
    <property type="match status" value="1"/>
</dbReference>
<comment type="cofactor">
    <cofactor evidence="8">
        <name>Mg(2+)</name>
        <dbReference type="ChEBI" id="CHEBI:18420"/>
    </cofactor>
    <cofactor evidence="8">
        <name>Mn(2+)</name>
        <dbReference type="ChEBI" id="CHEBI:29035"/>
    </cofactor>
    <text evidence="8">Mg(2+). Can also accept Mn(2+).</text>
</comment>
<evidence type="ECO:0000256" key="1">
    <source>
        <dbReference type="ARBA" id="ARBA00022490"/>
    </source>
</evidence>
<comment type="function">
    <text evidence="8">Catalyzes the formation of acetyl phosphate from acetate and ATP. Can also catalyze the reverse reaction.</text>
</comment>
<dbReference type="GO" id="GO:0000287">
    <property type="term" value="F:magnesium ion binding"/>
    <property type="evidence" value="ECO:0007669"/>
    <property type="project" value="UniProtKB-UniRule"/>
</dbReference>
<evidence type="ECO:0000313" key="11">
    <source>
        <dbReference type="Proteomes" id="UP000526233"/>
    </source>
</evidence>
<dbReference type="SUPFAM" id="SSF53067">
    <property type="entry name" value="Actin-like ATPase domain"/>
    <property type="match status" value="2"/>
</dbReference>
<comment type="pathway">
    <text evidence="8">Metabolic intermediate biosynthesis; acetyl-CoA biosynthesis; acetyl-CoA from acetate: step 1/2.</text>
</comment>
<dbReference type="InterPro" id="IPR000890">
    <property type="entry name" value="Aliphatic_acid_kin_short-chain"/>
</dbReference>
<protein>
    <recommendedName>
        <fullName evidence="8">Acetate kinase</fullName>
        <ecNumber evidence="8">2.7.2.1</ecNumber>
    </recommendedName>
    <alternativeName>
        <fullName evidence="8">Acetokinase</fullName>
    </alternativeName>
</protein>
<dbReference type="Gene3D" id="3.30.420.40">
    <property type="match status" value="2"/>
</dbReference>
<dbReference type="GO" id="GO:0005524">
    <property type="term" value="F:ATP binding"/>
    <property type="evidence" value="ECO:0007669"/>
    <property type="project" value="UniProtKB-KW"/>
</dbReference>